<proteinExistence type="predicted"/>
<dbReference type="RefSeq" id="WP_193534536.1">
    <property type="nucleotide sequence ID" value="NZ_JADCLJ010000007.1"/>
</dbReference>
<gene>
    <name evidence="1" type="ORF">IMZ08_03185</name>
</gene>
<sequence>MMLVKNAMEPLVAEVLNDNWQLINMPCKCEQCKNDVFALALNLIPPRYVSKANGYAYVKAQYFDKQMHANILVKIGEATRKVSEQPQCDNYTKEGVNA</sequence>
<evidence type="ECO:0000313" key="2">
    <source>
        <dbReference type="Proteomes" id="UP001516662"/>
    </source>
</evidence>
<dbReference type="InterPro" id="IPR019657">
    <property type="entry name" value="ComFB"/>
</dbReference>
<accession>A0ABR9QEY1</accession>
<name>A0ABR9QEY1_9BACI</name>
<comment type="caution">
    <text evidence="1">The sequence shown here is derived from an EMBL/GenBank/DDBJ whole genome shotgun (WGS) entry which is preliminary data.</text>
</comment>
<reference evidence="1 2" key="1">
    <citation type="submission" date="2020-10" db="EMBL/GenBank/DDBJ databases">
        <title>Bacillus sp. HD4P25, an endophyte from a halophyte.</title>
        <authorList>
            <person name="Sun J.-Q."/>
        </authorList>
    </citation>
    <scope>NUCLEOTIDE SEQUENCE [LARGE SCALE GENOMIC DNA]</scope>
    <source>
        <strain evidence="1 2">YIM 93174</strain>
    </source>
</reference>
<protein>
    <submittedName>
        <fullName evidence="1">Late competence development ComFB family protein</fullName>
    </submittedName>
</protein>
<dbReference type="Pfam" id="PF10719">
    <property type="entry name" value="ComFB"/>
    <property type="match status" value="1"/>
</dbReference>
<keyword evidence="2" id="KW-1185">Reference proteome</keyword>
<dbReference type="EMBL" id="JADCLJ010000007">
    <property type="protein sequence ID" value="MBE4907060.1"/>
    <property type="molecule type" value="Genomic_DNA"/>
</dbReference>
<evidence type="ECO:0000313" key="1">
    <source>
        <dbReference type="EMBL" id="MBE4907060.1"/>
    </source>
</evidence>
<organism evidence="1 2">
    <name type="scientific">Litchfieldia luteola</name>
    <dbReference type="NCBI Taxonomy" id="682179"/>
    <lineage>
        <taxon>Bacteria</taxon>
        <taxon>Bacillati</taxon>
        <taxon>Bacillota</taxon>
        <taxon>Bacilli</taxon>
        <taxon>Bacillales</taxon>
        <taxon>Bacillaceae</taxon>
        <taxon>Litchfieldia</taxon>
    </lineage>
</organism>
<dbReference type="Proteomes" id="UP001516662">
    <property type="component" value="Unassembled WGS sequence"/>
</dbReference>